<dbReference type="PANTHER" id="PTHR12645:SF1">
    <property type="entry name" value="FAD-LINKED SULFHYDRYL OXIDASE ERV2"/>
    <property type="match status" value="1"/>
</dbReference>
<dbReference type="SUPFAM" id="SSF69000">
    <property type="entry name" value="FAD-dependent thiol oxidase"/>
    <property type="match status" value="1"/>
</dbReference>
<dbReference type="AlphaFoldDB" id="E5R0B2"/>
<evidence type="ECO:0000256" key="5">
    <source>
        <dbReference type="ARBA" id="ARBA00023157"/>
    </source>
</evidence>
<dbReference type="STRING" id="535722.E5R0B2"/>
<dbReference type="PROSITE" id="PS51324">
    <property type="entry name" value="ERV_ALR"/>
    <property type="match status" value="1"/>
</dbReference>
<comment type="cofactor">
    <cofactor evidence="1 6">
        <name>FAD</name>
        <dbReference type="ChEBI" id="CHEBI:57692"/>
    </cofactor>
</comment>
<dbReference type="GO" id="GO:0016971">
    <property type="term" value="F:flavin-dependent sulfhydryl oxidase activity"/>
    <property type="evidence" value="ECO:0007669"/>
    <property type="project" value="EnsemblFungi"/>
</dbReference>
<feature type="region of interest" description="Disordered" evidence="7">
    <location>
        <begin position="180"/>
        <end position="232"/>
    </location>
</feature>
<evidence type="ECO:0000256" key="4">
    <source>
        <dbReference type="ARBA" id="ARBA00023002"/>
    </source>
</evidence>
<sequence>MLSHRPASRFFILTALAVFFILTMSFFRVSPMSPQQRAPGHLVQQQPPMPKDGNVPDSMLHGDSIMPSLENSTVKAELGRSSWHLFHTVMARYPEKPTGEEQRALSAYVYLFARLYPCGDCAKHFVKLLEKYPPQTSSRNAAAGWGCLVHNEVNRRLKKELFDCTKIGEFYDCGCGDGKDGKKKGGDQTKEQSKGGVKAQADGSMSDKPKKMLWGDANGPFPGGPVEIKDEP</sequence>
<dbReference type="GO" id="GO:0060904">
    <property type="term" value="P:regulation of protein folding in endoplasmic reticulum"/>
    <property type="evidence" value="ECO:0007669"/>
    <property type="project" value="EnsemblFungi"/>
</dbReference>
<keyword evidence="4 6" id="KW-0560">Oxidoreductase</keyword>
<dbReference type="InterPro" id="IPR036774">
    <property type="entry name" value="ERV/ALR_sulphydryl_oxid_sf"/>
</dbReference>
<keyword evidence="3 6" id="KW-0274">FAD</keyword>
<evidence type="ECO:0000256" key="7">
    <source>
        <dbReference type="SAM" id="MobiDB-lite"/>
    </source>
</evidence>
<dbReference type="HOGENOM" id="CLU_070631_2_1_1"/>
<dbReference type="GO" id="GO:0005739">
    <property type="term" value="C:mitochondrion"/>
    <property type="evidence" value="ECO:0007669"/>
    <property type="project" value="TreeGrafter"/>
</dbReference>
<accession>E5R0B2</accession>
<evidence type="ECO:0000256" key="2">
    <source>
        <dbReference type="ARBA" id="ARBA00022630"/>
    </source>
</evidence>
<dbReference type="GeneID" id="10032585"/>
<evidence type="ECO:0000313" key="10">
    <source>
        <dbReference type="Proteomes" id="UP000002669"/>
    </source>
</evidence>
<dbReference type="eggNOG" id="KOG3355">
    <property type="taxonomic scope" value="Eukaryota"/>
</dbReference>
<dbReference type="InParanoid" id="E5R0B2"/>
<dbReference type="InterPro" id="IPR039799">
    <property type="entry name" value="ALR/ERV"/>
</dbReference>
<dbReference type="RefSeq" id="XP_003177260.1">
    <property type="nucleotide sequence ID" value="XM_003177212.1"/>
</dbReference>
<dbReference type="VEuPathDB" id="FungiDB:MGYG_01341"/>
<evidence type="ECO:0000259" key="8">
    <source>
        <dbReference type="PROSITE" id="PS51324"/>
    </source>
</evidence>
<dbReference type="GO" id="GO:0005789">
    <property type="term" value="C:endoplasmic reticulum membrane"/>
    <property type="evidence" value="ECO:0007669"/>
    <property type="project" value="EnsemblFungi"/>
</dbReference>
<feature type="compositionally biased region" description="Basic and acidic residues" evidence="7">
    <location>
        <begin position="180"/>
        <end position="193"/>
    </location>
</feature>
<dbReference type="InterPro" id="IPR017905">
    <property type="entry name" value="ERV/ALR_sulphydryl_oxidase"/>
</dbReference>
<dbReference type="OMA" id="LRSYIYL"/>
<dbReference type="FunCoup" id="E5R0B2">
    <property type="interactions" value="13"/>
</dbReference>
<evidence type="ECO:0000256" key="1">
    <source>
        <dbReference type="ARBA" id="ARBA00001974"/>
    </source>
</evidence>
<dbReference type="EMBL" id="DS989822">
    <property type="protein sequence ID" value="EFQ98308.1"/>
    <property type="molecule type" value="Genomic_DNA"/>
</dbReference>
<evidence type="ECO:0000256" key="3">
    <source>
        <dbReference type="ARBA" id="ARBA00022827"/>
    </source>
</evidence>
<dbReference type="Gene3D" id="1.20.120.310">
    <property type="entry name" value="ERV/ALR sulfhydryl oxidase domain"/>
    <property type="match status" value="1"/>
</dbReference>
<keyword evidence="5" id="KW-1015">Disulfide bond</keyword>
<name>E5R0B2_ARTGP</name>
<evidence type="ECO:0000256" key="6">
    <source>
        <dbReference type="RuleBase" id="RU371123"/>
    </source>
</evidence>
<dbReference type="EC" id="1.8.3.2" evidence="6"/>
<reference evidence="10" key="1">
    <citation type="journal article" date="2012" name="MBio">
        <title>Comparative genome analysis of Trichophyton rubrum and related dermatophytes reveals candidate genes involved in infection.</title>
        <authorList>
            <person name="Martinez D.A."/>
            <person name="Oliver B.G."/>
            <person name="Graeser Y."/>
            <person name="Goldberg J.M."/>
            <person name="Li W."/>
            <person name="Martinez-Rossi N.M."/>
            <person name="Monod M."/>
            <person name="Shelest E."/>
            <person name="Barton R.C."/>
            <person name="Birch E."/>
            <person name="Brakhage A.A."/>
            <person name="Chen Z."/>
            <person name="Gurr S.J."/>
            <person name="Heiman D."/>
            <person name="Heitman J."/>
            <person name="Kosti I."/>
            <person name="Rossi A."/>
            <person name="Saif S."/>
            <person name="Samalova M."/>
            <person name="Saunders C.W."/>
            <person name="Shea T."/>
            <person name="Summerbell R.C."/>
            <person name="Xu J."/>
            <person name="Young S."/>
            <person name="Zeng Q."/>
            <person name="Birren B.W."/>
            <person name="Cuomo C.A."/>
            <person name="White T.C."/>
        </authorList>
    </citation>
    <scope>NUCLEOTIDE SEQUENCE [LARGE SCALE GENOMIC DNA]</scope>
    <source>
        <strain evidence="10">ATCC MYA-4604 / CBS 118893</strain>
    </source>
</reference>
<comment type="catalytic activity">
    <reaction evidence="6">
        <text>2 R'C(R)SH + O2 = R'C(R)S-S(R)CR' + H2O2</text>
        <dbReference type="Rhea" id="RHEA:17357"/>
        <dbReference type="ChEBI" id="CHEBI:15379"/>
        <dbReference type="ChEBI" id="CHEBI:16240"/>
        <dbReference type="ChEBI" id="CHEBI:16520"/>
        <dbReference type="ChEBI" id="CHEBI:17412"/>
        <dbReference type="EC" id="1.8.3.2"/>
    </reaction>
</comment>
<dbReference type="OrthoDB" id="59470at2759"/>
<keyword evidence="2 6" id="KW-0285">Flavoprotein</keyword>
<dbReference type="GO" id="GO:0050660">
    <property type="term" value="F:flavin adenine dinucleotide binding"/>
    <property type="evidence" value="ECO:0007669"/>
    <property type="project" value="TreeGrafter"/>
</dbReference>
<gene>
    <name evidence="9" type="ORF">MGYG_01341</name>
</gene>
<evidence type="ECO:0000313" key="9">
    <source>
        <dbReference type="EMBL" id="EFQ98308.1"/>
    </source>
</evidence>
<dbReference type="PANTHER" id="PTHR12645">
    <property type="entry name" value="ALR/ERV"/>
    <property type="match status" value="1"/>
</dbReference>
<dbReference type="Proteomes" id="UP000002669">
    <property type="component" value="Unassembled WGS sequence"/>
</dbReference>
<feature type="domain" description="ERV/ALR sulfhydryl oxidase" evidence="8">
    <location>
        <begin position="71"/>
        <end position="171"/>
    </location>
</feature>
<dbReference type="FunFam" id="1.20.120.310:FF:000002">
    <property type="entry name" value="Sulfhydryl oxidase"/>
    <property type="match status" value="1"/>
</dbReference>
<organism evidence="10">
    <name type="scientific">Arthroderma gypseum (strain ATCC MYA-4604 / CBS 118893)</name>
    <name type="common">Microsporum gypseum</name>
    <dbReference type="NCBI Taxonomy" id="535722"/>
    <lineage>
        <taxon>Eukaryota</taxon>
        <taxon>Fungi</taxon>
        <taxon>Dikarya</taxon>
        <taxon>Ascomycota</taxon>
        <taxon>Pezizomycotina</taxon>
        <taxon>Eurotiomycetes</taxon>
        <taxon>Eurotiomycetidae</taxon>
        <taxon>Onygenales</taxon>
        <taxon>Arthrodermataceae</taxon>
        <taxon>Nannizzia</taxon>
    </lineage>
</organism>
<dbReference type="Pfam" id="PF04777">
    <property type="entry name" value="Evr1_Alr"/>
    <property type="match status" value="1"/>
</dbReference>
<protein>
    <recommendedName>
        <fullName evidence="6">Sulfhydryl oxidase</fullName>
        <ecNumber evidence="6">1.8.3.2</ecNumber>
    </recommendedName>
</protein>
<proteinExistence type="predicted"/>
<keyword evidence="10" id="KW-1185">Reference proteome</keyword>